<dbReference type="SUPFAM" id="SSF46689">
    <property type="entry name" value="Homeodomain-like"/>
    <property type="match status" value="1"/>
</dbReference>
<evidence type="ECO:0000256" key="2">
    <source>
        <dbReference type="ARBA" id="ARBA00023125"/>
    </source>
</evidence>
<dbReference type="PANTHER" id="PTHR47506:SF6">
    <property type="entry name" value="HTH-TYPE TRANSCRIPTIONAL REPRESSOR NEMR"/>
    <property type="match status" value="1"/>
</dbReference>
<gene>
    <name evidence="6" type="ORF">SAMN05660750_03394</name>
</gene>
<dbReference type="Gene3D" id="1.10.357.10">
    <property type="entry name" value="Tetracycline Repressor, domain 2"/>
    <property type="match status" value="1"/>
</dbReference>
<evidence type="ECO:0000313" key="6">
    <source>
        <dbReference type="EMBL" id="SKB97660.1"/>
    </source>
</evidence>
<name>A0A1T5FNF9_9HYPH</name>
<dbReference type="AlphaFoldDB" id="A0A1T5FNF9"/>
<dbReference type="GO" id="GO:0003677">
    <property type="term" value="F:DNA binding"/>
    <property type="evidence" value="ECO:0007669"/>
    <property type="project" value="UniProtKB-UniRule"/>
</dbReference>
<evidence type="ECO:0000313" key="7">
    <source>
        <dbReference type="Proteomes" id="UP000190130"/>
    </source>
</evidence>
<keyword evidence="1" id="KW-0805">Transcription regulation</keyword>
<dbReference type="Pfam" id="PF16925">
    <property type="entry name" value="TetR_C_13"/>
    <property type="match status" value="1"/>
</dbReference>
<evidence type="ECO:0000259" key="5">
    <source>
        <dbReference type="PROSITE" id="PS50977"/>
    </source>
</evidence>
<dbReference type="Proteomes" id="UP000190130">
    <property type="component" value="Unassembled WGS sequence"/>
</dbReference>
<dbReference type="PROSITE" id="PS50977">
    <property type="entry name" value="HTH_TETR_2"/>
    <property type="match status" value="1"/>
</dbReference>
<dbReference type="InterPro" id="IPR036271">
    <property type="entry name" value="Tet_transcr_reg_TetR-rel_C_sf"/>
</dbReference>
<dbReference type="InterPro" id="IPR009057">
    <property type="entry name" value="Homeodomain-like_sf"/>
</dbReference>
<dbReference type="OrthoDB" id="9811084at2"/>
<dbReference type="RefSeq" id="WP_079591810.1">
    <property type="nucleotide sequence ID" value="NZ_FUYX01000009.1"/>
</dbReference>
<evidence type="ECO:0000256" key="4">
    <source>
        <dbReference type="PROSITE-ProRule" id="PRU00335"/>
    </source>
</evidence>
<evidence type="ECO:0000256" key="1">
    <source>
        <dbReference type="ARBA" id="ARBA00023015"/>
    </source>
</evidence>
<feature type="DNA-binding region" description="H-T-H motif" evidence="4">
    <location>
        <begin position="27"/>
        <end position="46"/>
    </location>
</feature>
<keyword evidence="2 4" id="KW-0238">DNA-binding</keyword>
<dbReference type="InterPro" id="IPR011075">
    <property type="entry name" value="TetR_C"/>
</dbReference>
<reference evidence="6 7" key="1">
    <citation type="submission" date="2017-02" db="EMBL/GenBank/DDBJ databases">
        <authorList>
            <person name="Peterson S.W."/>
        </authorList>
    </citation>
    <scope>NUCLEOTIDE SEQUENCE [LARGE SCALE GENOMIC DNA]</scope>
    <source>
        <strain evidence="6 7">DSM 9653</strain>
    </source>
</reference>
<dbReference type="Pfam" id="PF00440">
    <property type="entry name" value="TetR_N"/>
    <property type="match status" value="1"/>
</dbReference>
<feature type="domain" description="HTH tetR-type" evidence="5">
    <location>
        <begin position="4"/>
        <end position="64"/>
    </location>
</feature>
<accession>A0A1T5FNF9</accession>
<keyword evidence="3" id="KW-0804">Transcription</keyword>
<dbReference type="EMBL" id="FUYX01000009">
    <property type="protein sequence ID" value="SKB97660.1"/>
    <property type="molecule type" value="Genomic_DNA"/>
</dbReference>
<dbReference type="SUPFAM" id="SSF48498">
    <property type="entry name" value="Tetracyclin repressor-like, C-terminal domain"/>
    <property type="match status" value="1"/>
</dbReference>
<organism evidence="6 7">
    <name type="scientific">Bosea thiooxidans</name>
    <dbReference type="NCBI Taxonomy" id="53254"/>
    <lineage>
        <taxon>Bacteria</taxon>
        <taxon>Pseudomonadati</taxon>
        <taxon>Pseudomonadota</taxon>
        <taxon>Alphaproteobacteria</taxon>
        <taxon>Hyphomicrobiales</taxon>
        <taxon>Boseaceae</taxon>
        <taxon>Bosea</taxon>
    </lineage>
</organism>
<evidence type="ECO:0000256" key="3">
    <source>
        <dbReference type="ARBA" id="ARBA00023163"/>
    </source>
</evidence>
<protein>
    <submittedName>
        <fullName evidence="6">Transcriptional regulator, TetR family</fullName>
    </submittedName>
</protein>
<dbReference type="InterPro" id="IPR001647">
    <property type="entry name" value="HTH_TetR"/>
</dbReference>
<proteinExistence type="predicted"/>
<sequence>MPKLSNRDAIKAAGLRVMFRQGYHGSGVRDVVAEAGVPQGSFTNHFRSKETFAAEVLDDYFAHTTKLVEQALGDASLAPRERLLRYLEIITARLAADDFTRGCLIGDFSLETAQASELLRQRLAEIFADWLKPFAACIAAAQQAGTIPARFAPDDLAEFLLASWQGAILRMKVERSRAPLDRFRRIAFETTFRETPHD</sequence>
<dbReference type="PANTHER" id="PTHR47506">
    <property type="entry name" value="TRANSCRIPTIONAL REGULATORY PROTEIN"/>
    <property type="match status" value="1"/>
</dbReference>